<dbReference type="Proteomes" id="UP001152747">
    <property type="component" value="Unassembled WGS sequence"/>
</dbReference>
<dbReference type="PANTHER" id="PTHR11188">
    <property type="entry name" value="ARRESTIN DOMAIN CONTAINING PROTEIN"/>
    <property type="match status" value="1"/>
</dbReference>
<name>A0A9P1J2X7_9PELO</name>
<dbReference type="OrthoDB" id="5835966at2759"/>
<dbReference type="EMBL" id="CANHGI010000006">
    <property type="protein sequence ID" value="CAI5455707.1"/>
    <property type="molecule type" value="Genomic_DNA"/>
</dbReference>
<evidence type="ECO:0000313" key="4">
    <source>
        <dbReference type="Proteomes" id="UP001152747"/>
    </source>
</evidence>
<protein>
    <recommendedName>
        <fullName evidence="2">Arrestin C-terminal-like domain-containing protein</fullName>
    </recommendedName>
</protein>
<proteinExistence type="predicted"/>
<reference evidence="3" key="1">
    <citation type="submission" date="2022-11" db="EMBL/GenBank/DDBJ databases">
        <authorList>
            <person name="Kikuchi T."/>
        </authorList>
    </citation>
    <scope>NUCLEOTIDE SEQUENCE</scope>
    <source>
        <strain evidence="3">PS1010</strain>
    </source>
</reference>
<dbReference type="PANTHER" id="PTHR11188:SF130">
    <property type="entry name" value="ARRESTIN C-TERMINAL-LIKE DOMAIN-CONTAINING PROTEIN"/>
    <property type="match status" value="1"/>
</dbReference>
<dbReference type="GO" id="GO:0015031">
    <property type="term" value="P:protein transport"/>
    <property type="evidence" value="ECO:0007669"/>
    <property type="project" value="TreeGrafter"/>
</dbReference>
<gene>
    <name evidence="3" type="ORF">CAMP_LOCUS18344</name>
</gene>
<dbReference type="InterPro" id="IPR011022">
    <property type="entry name" value="Arrestin_C-like"/>
</dbReference>
<organism evidence="3 4">
    <name type="scientific">Caenorhabditis angaria</name>
    <dbReference type="NCBI Taxonomy" id="860376"/>
    <lineage>
        <taxon>Eukaryota</taxon>
        <taxon>Metazoa</taxon>
        <taxon>Ecdysozoa</taxon>
        <taxon>Nematoda</taxon>
        <taxon>Chromadorea</taxon>
        <taxon>Rhabditida</taxon>
        <taxon>Rhabditina</taxon>
        <taxon>Rhabditomorpha</taxon>
        <taxon>Rhabditoidea</taxon>
        <taxon>Rhabditidae</taxon>
        <taxon>Peloderinae</taxon>
        <taxon>Caenorhabditis</taxon>
    </lineage>
</organism>
<dbReference type="SMART" id="SM01017">
    <property type="entry name" value="Arrestin_C"/>
    <property type="match status" value="1"/>
</dbReference>
<dbReference type="AlphaFoldDB" id="A0A9P1J2X7"/>
<dbReference type="GO" id="GO:0005737">
    <property type="term" value="C:cytoplasm"/>
    <property type="evidence" value="ECO:0007669"/>
    <property type="project" value="TreeGrafter"/>
</dbReference>
<sequence>MSSFAEIKSIDCPEVFQSSEDNYLYANIQIENSSELIHSCQIVFRGYVRKGDVLLYEFFHEQQWLVVNSNSNETHNVSVDIWLPRFPPSMTLDNGIVIEYCVRATINPWFENQHVDRIFYVKRSLILKMPHISCYPIENRVNKCVEHGKLMHKKCDPINGHLKIEKGAYTFNEEISVSWNLKTEKSIFEHFKLKLVQIIEIRLSEPDVFMRTQKVVKVLTEKTSTSDQISIYVPDNCFISIPMSLWNVLSIRHELVLEAKLQKQKRMVQFEYPIIICSEEVAKRNMKNHPGDLSNMFSRVQDVDDDSDDDDDYDSEDDIENQQPDRQYSLDIEKLTLTNSNLTDEKKQLERAEVEVTFIINSNEPRPLNSLRLLLTGEVRVNTTWYEFVRFKAIAKSTADSLFSPGQHKHRFQLPFAETQYDVSILPPSLGDEVRYIVRASTESLRQNLFDQECEILIDRFVDTWAKEAFKPSYEEEYGSTKISMQQRCFKRGKRVIILIEGEDIREIKGTLIQEQRLRIPGYRKDDSFCLERTVIITEDEVMKSQHTHISQIPPNIPPSIEICYWNVLQIQYSYKLEIILEGGHSHTHSLPIWIGCTEDNLEVPPEVIAEREKQQMEYDEPLDELPEFEVVNTEETQMDPYWVERFNTDTYGYKEPLNDI</sequence>
<dbReference type="InterPro" id="IPR050357">
    <property type="entry name" value="Arrestin_domain-protein"/>
</dbReference>
<keyword evidence="4" id="KW-1185">Reference proteome</keyword>
<feature type="region of interest" description="Disordered" evidence="1">
    <location>
        <begin position="292"/>
        <end position="325"/>
    </location>
</feature>
<dbReference type="Gene3D" id="2.60.40.640">
    <property type="match status" value="1"/>
</dbReference>
<feature type="compositionally biased region" description="Acidic residues" evidence="1">
    <location>
        <begin position="303"/>
        <end position="320"/>
    </location>
</feature>
<evidence type="ECO:0000313" key="3">
    <source>
        <dbReference type="EMBL" id="CAI5455707.1"/>
    </source>
</evidence>
<comment type="caution">
    <text evidence="3">The sequence shown here is derived from an EMBL/GenBank/DDBJ whole genome shotgun (WGS) entry which is preliminary data.</text>
</comment>
<evidence type="ECO:0000259" key="2">
    <source>
        <dbReference type="SMART" id="SM01017"/>
    </source>
</evidence>
<accession>A0A9P1J2X7</accession>
<evidence type="ECO:0000256" key="1">
    <source>
        <dbReference type="SAM" id="MobiDB-lite"/>
    </source>
</evidence>
<feature type="domain" description="Arrestin C-terminal-like" evidence="2">
    <location>
        <begin position="154"/>
        <end position="281"/>
    </location>
</feature>
<dbReference type="InterPro" id="IPR014752">
    <property type="entry name" value="Arrestin-like_C"/>
</dbReference>